<dbReference type="EC" id="4.2.1.96" evidence="2"/>
<dbReference type="Proteomes" id="UP000542813">
    <property type="component" value="Unassembled WGS sequence"/>
</dbReference>
<dbReference type="SUPFAM" id="SSF54593">
    <property type="entry name" value="Glyoxalase/Bleomycin resistance protein/Dihydroxybiphenyl dioxygenase"/>
    <property type="match status" value="1"/>
</dbReference>
<dbReference type="PANTHER" id="PTHR35908:SF1">
    <property type="entry name" value="CONSERVED PROTEIN"/>
    <property type="match status" value="1"/>
</dbReference>
<feature type="domain" description="Glyoxalase-like" evidence="1">
    <location>
        <begin position="122"/>
        <end position="228"/>
    </location>
</feature>
<dbReference type="AlphaFoldDB" id="A0A7W9LL26"/>
<dbReference type="RefSeq" id="WP_184822042.1">
    <property type="nucleotide sequence ID" value="NZ_JACHMM010000001.1"/>
</dbReference>
<evidence type="ECO:0000313" key="2">
    <source>
        <dbReference type="EMBL" id="MBB5787765.1"/>
    </source>
</evidence>
<dbReference type="EMBL" id="JACHMM010000001">
    <property type="protein sequence ID" value="MBB5787765.1"/>
    <property type="molecule type" value="Genomic_DNA"/>
</dbReference>
<sequence length="234" mass="24641">MSGGEGEQRPLSRSEASAAVEHLGWRYLLARFQTGVAVGSPAQAVDVAATAVRAAGGAGAHLRVDLRPGRVLLSLQDESIADVTAQEVAAAARITTALRAAGRTADPAVGAPEPRAEQALEIAVDALDIPAVRPFWKAVLGYVGEAGRDGPTHALVDPLGQGPAVWFQQMVAPRPQRNRIHFDLTLPHDEAERRLRAAVDAGGTVVSDGRAPAFWVLADPEGNEVCICTWQGRD</sequence>
<reference evidence="2 3" key="1">
    <citation type="submission" date="2020-08" db="EMBL/GenBank/DDBJ databases">
        <title>Sequencing the genomes of 1000 actinobacteria strains.</title>
        <authorList>
            <person name="Klenk H.-P."/>
        </authorList>
    </citation>
    <scope>NUCLEOTIDE SEQUENCE [LARGE SCALE GENOMIC DNA]</scope>
    <source>
        <strain evidence="2 3">DSM 102122</strain>
    </source>
</reference>
<dbReference type="Gene3D" id="3.10.180.10">
    <property type="entry name" value="2,3-Dihydroxybiphenyl 1,2-Dioxygenase, domain 1"/>
    <property type="match status" value="1"/>
</dbReference>
<dbReference type="PANTHER" id="PTHR35908">
    <property type="entry name" value="HYPOTHETICAL FUSION PROTEIN"/>
    <property type="match status" value="1"/>
</dbReference>
<organism evidence="2 3">
    <name type="scientific">Jiangella mangrovi</name>
    <dbReference type="NCBI Taxonomy" id="1524084"/>
    <lineage>
        <taxon>Bacteria</taxon>
        <taxon>Bacillati</taxon>
        <taxon>Actinomycetota</taxon>
        <taxon>Actinomycetes</taxon>
        <taxon>Jiangellales</taxon>
        <taxon>Jiangellaceae</taxon>
        <taxon>Jiangella</taxon>
    </lineage>
</organism>
<dbReference type="GO" id="GO:0008124">
    <property type="term" value="F:4-alpha-hydroxytetrahydrobiopterin dehydratase activity"/>
    <property type="evidence" value="ECO:0007669"/>
    <property type="project" value="UniProtKB-EC"/>
</dbReference>
<comment type="caution">
    <text evidence="2">The sequence shown here is derived from an EMBL/GenBank/DDBJ whole genome shotgun (WGS) entry which is preliminary data.</text>
</comment>
<evidence type="ECO:0000313" key="3">
    <source>
        <dbReference type="Proteomes" id="UP000542813"/>
    </source>
</evidence>
<name>A0A7W9LL26_9ACTN</name>
<gene>
    <name evidence="2" type="ORF">HD601_002340</name>
</gene>
<keyword evidence="2" id="KW-0456">Lyase</keyword>
<proteinExistence type="predicted"/>
<keyword evidence="3" id="KW-1185">Reference proteome</keyword>
<protein>
    <submittedName>
        <fullName evidence="2">4a-hydroxytetrahydrobiopterin dehydratase</fullName>
        <ecNumber evidence="2">4.2.1.96</ecNumber>
    </submittedName>
</protein>
<dbReference type="InterPro" id="IPR029068">
    <property type="entry name" value="Glyas_Bleomycin-R_OHBP_Dase"/>
</dbReference>
<dbReference type="Pfam" id="PF18029">
    <property type="entry name" value="Glyoxalase_6"/>
    <property type="match status" value="1"/>
</dbReference>
<accession>A0A7W9LL26</accession>
<dbReference type="InterPro" id="IPR041581">
    <property type="entry name" value="Glyoxalase_6"/>
</dbReference>
<dbReference type="CDD" id="cd06587">
    <property type="entry name" value="VOC"/>
    <property type="match status" value="1"/>
</dbReference>
<evidence type="ECO:0000259" key="1">
    <source>
        <dbReference type="Pfam" id="PF18029"/>
    </source>
</evidence>